<organism evidence="9">
    <name type="scientific">marine metagenome</name>
    <dbReference type="NCBI Taxonomy" id="408172"/>
    <lineage>
        <taxon>unclassified sequences</taxon>
        <taxon>metagenomes</taxon>
        <taxon>ecological metagenomes</taxon>
    </lineage>
</organism>
<keyword evidence="5 8" id="KW-0812">Transmembrane</keyword>
<evidence type="ECO:0008006" key="10">
    <source>
        <dbReference type="Google" id="ProtNLM"/>
    </source>
</evidence>
<feature type="transmembrane region" description="Helical" evidence="8">
    <location>
        <begin position="73"/>
        <end position="95"/>
    </location>
</feature>
<dbReference type="EMBL" id="UINC01036543">
    <property type="protein sequence ID" value="SVB30680.1"/>
    <property type="molecule type" value="Genomic_DNA"/>
</dbReference>
<keyword evidence="3" id="KW-1003">Cell membrane</keyword>
<dbReference type="GO" id="GO:0005886">
    <property type="term" value="C:plasma membrane"/>
    <property type="evidence" value="ECO:0007669"/>
    <property type="project" value="UniProtKB-SubCell"/>
</dbReference>
<dbReference type="InterPro" id="IPR035906">
    <property type="entry name" value="MetI-like_sf"/>
</dbReference>
<comment type="subcellular location">
    <subcellularLocation>
        <location evidence="1">Cell membrane</location>
        <topology evidence="1">Multi-pass membrane protein</topology>
    </subcellularLocation>
</comment>
<dbReference type="AlphaFoldDB" id="A0A382CWY1"/>
<dbReference type="GO" id="GO:0042956">
    <property type="term" value="P:maltodextrin transmembrane transport"/>
    <property type="evidence" value="ECO:0007669"/>
    <property type="project" value="TreeGrafter"/>
</dbReference>
<dbReference type="PANTHER" id="PTHR32243:SF50">
    <property type="entry name" value="MALTOSE_MALTODEXTRIN TRANSPORT SYSTEM PERMEASE PROTEIN MALG"/>
    <property type="match status" value="1"/>
</dbReference>
<keyword evidence="2" id="KW-0813">Transport</keyword>
<dbReference type="PANTHER" id="PTHR32243">
    <property type="entry name" value="MALTOSE TRANSPORT SYSTEM PERMEASE-RELATED"/>
    <property type="match status" value="1"/>
</dbReference>
<evidence type="ECO:0000256" key="2">
    <source>
        <dbReference type="ARBA" id="ARBA00022448"/>
    </source>
</evidence>
<evidence type="ECO:0000256" key="1">
    <source>
        <dbReference type="ARBA" id="ARBA00004651"/>
    </source>
</evidence>
<evidence type="ECO:0000256" key="3">
    <source>
        <dbReference type="ARBA" id="ARBA00022475"/>
    </source>
</evidence>
<proteinExistence type="predicted"/>
<dbReference type="InterPro" id="IPR050901">
    <property type="entry name" value="BP-dep_ABC_trans_perm"/>
</dbReference>
<keyword evidence="7 8" id="KW-0472">Membrane</keyword>
<evidence type="ECO:0000256" key="6">
    <source>
        <dbReference type="ARBA" id="ARBA00022989"/>
    </source>
</evidence>
<accession>A0A382CWY1</accession>
<dbReference type="Gene3D" id="1.10.3720.10">
    <property type="entry name" value="MetI-like"/>
    <property type="match status" value="1"/>
</dbReference>
<evidence type="ECO:0000256" key="7">
    <source>
        <dbReference type="ARBA" id="ARBA00023136"/>
    </source>
</evidence>
<name>A0A382CWY1_9ZZZZ</name>
<dbReference type="GO" id="GO:0015423">
    <property type="term" value="F:ABC-type maltose transporter activity"/>
    <property type="evidence" value="ECO:0007669"/>
    <property type="project" value="TreeGrafter"/>
</dbReference>
<sequence>MFNKKELKFILSHSILIMFSLIIMLPLLWLLRVALTNKVTAYKLPPEWGNLNFLNFVDIFVKHPFLSYFANSIFIASASTFLALPLAAAMAYAFTRYNTGGTAMRLIVLST</sequence>
<keyword evidence="6 8" id="KW-1133">Transmembrane helix</keyword>
<feature type="transmembrane region" description="Helical" evidence="8">
    <location>
        <begin position="9"/>
        <end position="31"/>
    </location>
</feature>
<keyword evidence="4" id="KW-0762">Sugar transport</keyword>
<gene>
    <name evidence="9" type="ORF">METZ01_LOCUS183534</name>
</gene>
<dbReference type="SUPFAM" id="SSF161098">
    <property type="entry name" value="MetI-like"/>
    <property type="match status" value="1"/>
</dbReference>
<evidence type="ECO:0000313" key="9">
    <source>
        <dbReference type="EMBL" id="SVB30680.1"/>
    </source>
</evidence>
<evidence type="ECO:0000256" key="8">
    <source>
        <dbReference type="SAM" id="Phobius"/>
    </source>
</evidence>
<evidence type="ECO:0000256" key="5">
    <source>
        <dbReference type="ARBA" id="ARBA00022692"/>
    </source>
</evidence>
<protein>
    <recommendedName>
        <fullName evidence="10">ABC transmembrane type-1 domain-containing protein</fullName>
    </recommendedName>
</protein>
<evidence type="ECO:0000256" key="4">
    <source>
        <dbReference type="ARBA" id="ARBA00022597"/>
    </source>
</evidence>
<feature type="non-terminal residue" evidence="9">
    <location>
        <position position="111"/>
    </location>
</feature>
<reference evidence="9" key="1">
    <citation type="submission" date="2018-05" db="EMBL/GenBank/DDBJ databases">
        <authorList>
            <person name="Lanie J.A."/>
            <person name="Ng W.-L."/>
            <person name="Kazmierczak K.M."/>
            <person name="Andrzejewski T.M."/>
            <person name="Davidsen T.M."/>
            <person name="Wayne K.J."/>
            <person name="Tettelin H."/>
            <person name="Glass J.I."/>
            <person name="Rusch D."/>
            <person name="Podicherti R."/>
            <person name="Tsui H.-C.T."/>
            <person name="Winkler M.E."/>
        </authorList>
    </citation>
    <scope>NUCLEOTIDE SEQUENCE</scope>
</reference>